<comment type="caution">
    <text evidence="1">The sequence shown here is derived from an EMBL/GenBank/DDBJ whole genome shotgun (WGS) entry which is preliminary data.</text>
</comment>
<accession>M2U564</accession>
<keyword evidence="2" id="KW-1185">Reference proteome</keyword>
<gene>
    <name evidence="1" type="ORF">C725_1078</name>
</gene>
<dbReference type="RefSeq" id="WP_008600701.1">
    <property type="nucleotide sequence ID" value="NZ_AMRV01000003.1"/>
</dbReference>
<sequence length="75" mass="8060">MQEIFVAMAIMGCGDAGAACETLKIMEPDFETVAECNAAAPGILMRLTDLDYPEIHVDCDARPKLAARMKLDSLG</sequence>
<dbReference type="AlphaFoldDB" id="M2U564"/>
<protein>
    <submittedName>
        <fullName evidence="1">Uncharacterized protein</fullName>
    </submittedName>
</protein>
<reference evidence="1 2" key="1">
    <citation type="journal article" date="2013" name="Genome Announc.">
        <title>Draft Genome Sequence of Strain JLT2015T, Belonging to the Family Sphingomonadaceae of the Alphaproteobacteria.</title>
        <authorList>
            <person name="Tang K."/>
            <person name="Liu K."/>
            <person name="Li S."/>
            <person name="Jiao N."/>
        </authorList>
    </citation>
    <scope>NUCLEOTIDE SEQUENCE [LARGE SCALE GENOMIC DNA]</scope>
    <source>
        <strain evidence="1 2">JLT2015</strain>
    </source>
</reference>
<dbReference type="EMBL" id="AMRV01000003">
    <property type="protein sequence ID" value="EMD83177.1"/>
    <property type="molecule type" value="Genomic_DNA"/>
</dbReference>
<evidence type="ECO:0000313" key="2">
    <source>
        <dbReference type="Proteomes" id="UP000011717"/>
    </source>
</evidence>
<evidence type="ECO:0000313" key="1">
    <source>
        <dbReference type="EMBL" id="EMD83177.1"/>
    </source>
</evidence>
<dbReference type="Proteomes" id="UP000011717">
    <property type="component" value="Unassembled WGS sequence"/>
</dbReference>
<proteinExistence type="predicted"/>
<organism evidence="1 2">
    <name type="scientific">Pacificimonas flava</name>
    <dbReference type="NCBI Taxonomy" id="1234595"/>
    <lineage>
        <taxon>Bacteria</taxon>
        <taxon>Pseudomonadati</taxon>
        <taxon>Pseudomonadota</taxon>
        <taxon>Alphaproteobacteria</taxon>
        <taxon>Sphingomonadales</taxon>
        <taxon>Sphingosinicellaceae</taxon>
        <taxon>Pacificimonas</taxon>
    </lineage>
</organism>
<name>M2U564_9SPHN</name>
<dbReference type="OrthoDB" id="7916376at2"/>